<gene>
    <name evidence="3" type="ORF">HU760_013465</name>
</gene>
<name>A0ABS6QBN6_9PSED</name>
<evidence type="ECO:0000259" key="2">
    <source>
        <dbReference type="Pfam" id="PF05155"/>
    </source>
</evidence>
<dbReference type="Proteomes" id="UP000609530">
    <property type="component" value="Unassembled WGS sequence"/>
</dbReference>
<proteinExistence type="predicted"/>
<keyword evidence="1" id="KW-0472">Membrane</keyword>
<comment type="caution">
    <text evidence="3">The sequence shown here is derived from an EMBL/GenBank/DDBJ whole genome shotgun (WGS) entry which is preliminary data.</text>
</comment>
<keyword evidence="1" id="KW-0812">Transmembrane</keyword>
<dbReference type="InterPro" id="IPR022688">
    <property type="entry name" value="G2P_C"/>
</dbReference>
<accession>A0ABS6QBN6</accession>
<organism evidence="3 4">
    <name type="scientific">Pseudomonas oryzicola</name>
    <dbReference type="NCBI Taxonomy" id="485876"/>
    <lineage>
        <taxon>Bacteria</taxon>
        <taxon>Pseudomonadati</taxon>
        <taxon>Pseudomonadota</taxon>
        <taxon>Gammaproteobacteria</taxon>
        <taxon>Pseudomonadales</taxon>
        <taxon>Pseudomonadaceae</taxon>
        <taxon>Pseudomonas</taxon>
    </lineage>
</organism>
<dbReference type="EMBL" id="JABWRZ020000001">
    <property type="protein sequence ID" value="MBV4491600.1"/>
    <property type="molecule type" value="Genomic_DNA"/>
</dbReference>
<sequence length="123" mass="13771">MMGLDGAAEGGEGVGVLLHPHFTEEFFGLPSLAVDFCGLFLLSLFLCATVDIFGIEVFYLNCRELVERLLSDGIVTDQRSAYVSAIYYQLWREGQSFDVSDRSVQTHRARLRKLGFDIAKPFV</sequence>
<keyword evidence="4" id="KW-1185">Reference proteome</keyword>
<keyword evidence="1" id="KW-1133">Transmembrane helix</keyword>
<evidence type="ECO:0000313" key="3">
    <source>
        <dbReference type="EMBL" id="MBV4491600.1"/>
    </source>
</evidence>
<dbReference type="Pfam" id="PF05155">
    <property type="entry name" value="G2P_X_C"/>
    <property type="match status" value="1"/>
</dbReference>
<protein>
    <recommendedName>
        <fullName evidence="2">Replication-associated protein G2P C-terminal domain-containing protein</fullName>
    </recommendedName>
</protein>
<reference evidence="3 4" key="1">
    <citation type="journal article" date="2020" name="Microorganisms">
        <title>Reliable Identification of Environmental Pseudomonas Isolates Using the rpoD Gene.</title>
        <authorList>
            <consortium name="The Broad Institute Genome Sequencing Platform"/>
            <person name="Girard L."/>
            <person name="Lood C."/>
            <person name="Rokni-Zadeh H."/>
            <person name="van Noort V."/>
            <person name="Lavigne R."/>
            <person name="De Mot R."/>
        </authorList>
    </citation>
    <scope>NUCLEOTIDE SEQUENCE [LARGE SCALE GENOMIC DNA]</scope>
    <source>
        <strain evidence="3 4">RD9SR1</strain>
    </source>
</reference>
<evidence type="ECO:0000313" key="4">
    <source>
        <dbReference type="Proteomes" id="UP000609530"/>
    </source>
</evidence>
<evidence type="ECO:0000256" key="1">
    <source>
        <dbReference type="SAM" id="Phobius"/>
    </source>
</evidence>
<feature type="transmembrane region" description="Helical" evidence="1">
    <location>
        <begin position="39"/>
        <end position="60"/>
    </location>
</feature>
<feature type="domain" description="Replication-associated protein G2P C-terminal" evidence="2">
    <location>
        <begin position="69"/>
        <end position="121"/>
    </location>
</feature>